<dbReference type="EMBL" id="BART01022060">
    <property type="protein sequence ID" value="GAG91937.1"/>
    <property type="molecule type" value="Genomic_DNA"/>
</dbReference>
<feature type="non-terminal residue" evidence="1">
    <location>
        <position position="289"/>
    </location>
</feature>
<organism evidence="1">
    <name type="scientific">marine sediment metagenome</name>
    <dbReference type="NCBI Taxonomy" id="412755"/>
    <lineage>
        <taxon>unclassified sequences</taxon>
        <taxon>metagenomes</taxon>
        <taxon>ecological metagenomes</taxon>
    </lineage>
</organism>
<reference evidence="1" key="1">
    <citation type="journal article" date="2014" name="Front. Microbiol.">
        <title>High frequency of phylogenetically diverse reductive dehalogenase-homologous genes in deep subseafloor sedimentary metagenomes.</title>
        <authorList>
            <person name="Kawai M."/>
            <person name="Futagami T."/>
            <person name="Toyoda A."/>
            <person name="Takaki Y."/>
            <person name="Nishi S."/>
            <person name="Hori S."/>
            <person name="Arai W."/>
            <person name="Tsubouchi T."/>
            <person name="Morono Y."/>
            <person name="Uchiyama I."/>
            <person name="Ito T."/>
            <person name="Fujiyama A."/>
            <person name="Inagaki F."/>
            <person name="Takami H."/>
        </authorList>
    </citation>
    <scope>NUCLEOTIDE SEQUENCE</scope>
    <source>
        <strain evidence="1">Expedition CK06-06</strain>
    </source>
</reference>
<feature type="non-terminal residue" evidence="1">
    <location>
        <position position="1"/>
    </location>
</feature>
<dbReference type="InterPro" id="IPR037224">
    <property type="entry name" value="PapC_N_sf"/>
</dbReference>
<sequence length="289" mass="33060">RPEFRPEFALIKTANFIVKKPEVKIIEVSLANQVDEDFAPINRTQQFSPTDTMYACVRINYFILGNNLKAKWYDNNGNLMVETAADTDEDLYEPIWAAFSFKGEDGYLLPGAYTVEIYLNDGLYNTYDFEIIEESGAEAGEDIFTRGNTYSNDKYGVLFAVPDDWTYTEIDDADSLEVNLIAPSGDLPVAFLFMVSSTGDYLSKEQLPEFADEMNSGIAIDNNWELVDTEGEESVSNHGIQYHDFVYIYNDPDNNEWATITAFFENNNRLYVLFTIVRSDYYDMGQLYI</sequence>
<evidence type="ECO:0000313" key="1">
    <source>
        <dbReference type="EMBL" id="GAG91937.1"/>
    </source>
</evidence>
<comment type="caution">
    <text evidence="1">The sequence shown here is derived from an EMBL/GenBank/DDBJ whole genome shotgun (WGS) entry which is preliminary data.</text>
</comment>
<protein>
    <submittedName>
        <fullName evidence="1">Uncharacterized protein</fullName>
    </submittedName>
</protein>
<name>X1CFQ3_9ZZZZ</name>
<accession>X1CFQ3</accession>
<gene>
    <name evidence="1" type="ORF">S01H4_40500</name>
</gene>
<dbReference type="SUPFAM" id="SSF141729">
    <property type="entry name" value="FimD N-terminal domain-like"/>
    <property type="match status" value="1"/>
</dbReference>
<proteinExistence type="predicted"/>
<dbReference type="AlphaFoldDB" id="X1CFQ3"/>